<dbReference type="Proteomes" id="UP000317998">
    <property type="component" value="Unassembled WGS sequence"/>
</dbReference>
<dbReference type="SUPFAM" id="SSF56601">
    <property type="entry name" value="beta-lactamase/transpeptidase-like"/>
    <property type="match status" value="1"/>
</dbReference>
<proteinExistence type="predicted"/>
<organism evidence="2 3">
    <name type="scientific">Homoserinimonas aerilata</name>
    <dbReference type="NCBI Taxonomy" id="1162970"/>
    <lineage>
        <taxon>Bacteria</taxon>
        <taxon>Bacillati</taxon>
        <taxon>Actinomycetota</taxon>
        <taxon>Actinomycetes</taxon>
        <taxon>Micrococcales</taxon>
        <taxon>Microbacteriaceae</taxon>
        <taxon>Homoserinimonas</taxon>
    </lineage>
</organism>
<evidence type="ECO:0000259" key="1">
    <source>
        <dbReference type="Pfam" id="PF00144"/>
    </source>
</evidence>
<name>A0A542YA42_9MICO</name>
<dbReference type="Gene3D" id="3.40.710.10">
    <property type="entry name" value="DD-peptidase/beta-lactamase superfamily"/>
    <property type="match status" value="1"/>
</dbReference>
<dbReference type="InterPro" id="IPR001466">
    <property type="entry name" value="Beta-lactam-related"/>
</dbReference>
<accession>A0A542YA42</accession>
<evidence type="ECO:0000313" key="3">
    <source>
        <dbReference type="Proteomes" id="UP000317998"/>
    </source>
</evidence>
<dbReference type="AlphaFoldDB" id="A0A542YA42"/>
<dbReference type="RefSeq" id="WP_141881453.1">
    <property type="nucleotide sequence ID" value="NZ_VFOM01000003.1"/>
</dbReference>
<dbReference type="PANTHER" id="PTHR43319">
    <property type="entry name" value="BETA-LACTAMASE-RELATED"/>
    <property type="match status" value="1"/>
</dbReference>
<feature type="domain" description="Beta-lactamase-related" evidence="1">
    <location>
        <begin position="20"/>
        <end position="379"/>
    </location>
</feature>
<dbReference type="EMBL" id="VFOM01000003">
    <property type="protein sequence ID" value="TQL44922.1"/>
    <property type="molecule type" value="Genomic_DNA"/>
</dbReference>
<comment type="caution">
    <text evidence="2">The sequence shown here is derived from an EMBL/GenBank/DDBJ whole genome shotgun (WGS) entry which is preliminary data.</text>
</comment>
<evidence type="ECO:0000313" key="2">
    <source>
        <dbReference type="EMBL" id="TQL44922.1"/>
    </source>
</evidence>
<keyword evidence="3" id="KW-1185">Reference proteome</keyword>
<dbReference type="PANTHER" id="PTHR43319:SF3">
    <property type="entry name" value="BETA-LACTAMASE-RELATED DOMAIN-CONTAINING PROTEIN"/>
    <property type="match status" value="1"/>
</dbReference>
<protein>
    <submittedName>
        <fullName evidence="2">CubicO group peptidase (Beta-lactamase class C family)</fullName>
    </submittedName>
</protein>
<gene>
    <name evidence="2" type="ORF">FB562_2329</name>
</gene>
<dbReference type="Pfam" id="PF00144">
    <property type="entry name" value="Beta-lactamase"/>
    <property type="match status" value="1"/>
</dbReference>
<dbReference type="InterPro" id="IPR012338">
    <property type="entry name" value="Beta-lactam/transpept-like"/>
</dbReference>
<sequence length="392" mass="41891">MIHEVHGHVVAGFEPVRDAFAAAFDEQPTMGAALAIRHNGVVVVDLWGGVADERTGSPWEEDTLSVIFSCTKGLVSVLAARLVQEGLIDYWAPVSRYWPEFAAAGKSSVRVKDVLAHRSGVSAPRHPMTVDDITDWDTVVTHLAAQEPLWEPDTGYAYHALTHGWLMGEIIRRVTGKTVGEYFSEVVAIPLGADAWIGLPEKQQSRVAHLQVGSTLAELVAQQEAARPSGVTDWSERAMTLGGALPPELVGTDSGFNNPVVRAAEIPGAGGIATARALASIWSATIGETDGVRLLEDSAIEAATELQSEGPPVWDVPGPWPRWGMGLQLDSEPRRFVTERGFGHDGAGGQAAFADPGAGIGFAFLTNRMEAIADVRATRIVDSLRTVLGITR</sequence>
<dbReference type="InterPro" id="IPR052907">
    <property type="entry name" value="Beta-lactamase/esterase"/>
</dbReference>
<dbReference type="OrthoDB" id="3422781at2"/>
<reference evidence="2 3" key="1">
    <citation type="submission" date="2019-06" db="EMBL/GenBank/DDBJ databases">
        <title>Sequencing the genomes of 1000 actinobacteria strains.</title>
        <authorList>
            <person name="Klenk H.-P."/>
        </authorList>
    </citation>
    <scope>NUCLEOTIDE SEQUENCE [LARGE SCALE GENOMIC DNA]</scope>
    <source>
        <strain evidence="2 3">DSM 26477</strain>
    </source>
</reference>